<dbReference type="AlphaFoldDB" id="X1FJQ6"/>
<dbReference type="InterPro" id="IPR029039">
    <property type="entry name" value="Flavoprotein-like_sf"/>
</dbReference>
<accession>X1FJQ6</accession>
<evidence type="ECO:0000259" key="3">
    <source>
        <dbReference type="Pfam" id="PF03358"/>
    </source>
</evidence>
<gene>
    <name evidence="4" type="ORF">S03H2_08276</name>
</gene>
<dbReference type="EMBL" id="BARU01003996">
    <property type="protein sequence ID" value="GAH29609.1"/>
    <property type="molecule type" value="Genomic_DNA"/>
</dbReference>
<organism evidence="4">
    <name type="scientific">marine sediment metagenome</name>
    <dbReference type="NCBI Taxonomy" id="412755"/>
    <lineage>
        <taxon>unclassified sequences</taxon>
        <taxon>metagenomes</taxon>
        <taxon>ecological metagenomes</taxon>
    </lineage>
</organism>
<evidence type="ECO:0000256" key="2">
    <source>
        <dbReference type="ARBA" id="ARBA00022643"/>
    </source>
</evidence>
<dbReference type="InterPro" id="IPR051796">
    <property type="entry name" value="ISF_SsuE-like"/>
</dbReference>
<dbReference type="SUPFAM" id="SSF52218">
    <property type="entry name" value="Flavoproteins"/>
    <property type="match status" value="1"/>
</dbReference>
<sequence length="262" mass="30335">MKVLVIVGSSRGKGNTYKVTKQLEEKIKELGDVEFKYLFLKETNLEQCRGCFTCVTRGEHLCPIKDDRAKIEEQMLNSDGVIFASPVYVYNITALMKNFIDRFGYVSHRPLFFNQSAMAVTTSSGGGIKETLNYLESIILSWGFNFVYKLGVITHPYLIHTPRYTDEIENNINKAARIFYNSLKTKERKSPGLGYLIQFRMMRIHAIDTKEYFTADYKYYKEKGLLDRGKKYFIDSKINIFKNMFAGMIEKLIIRSMSKSLS</sequence>
<evidence type="ECO:0000256" key="1">
    <source>
        <dbReference type="ARBA" id="ARBA00022630"/>
    </source>
</evidence>
<proteinExistence type="predicted"/>
<reference evidence="4" key="1">
    <citation type="journal article" date="2014" name="Front. Microbiol.">
        <title>High frequency of phylogenetically diverse reductive dehalogenase-homologous genes in deep subseafloor sedimentary metagenomes.</title>
        <authorList>
            <person name="Kawai M."/>
            <person name="Futagami T."/>
            <person name="Toyoda A."/>
            <person name="Takaki Y."/>
            <person name="Nishi S."/>
            <person name="Hori S."/>
            <person name="Arai W."/>
            <person name="Tsubouchi T."/>
            <person name="Morono Y."/>
            <person name="Uchiyama I."/>
            <person name="Ito T."/>
            <person name="Fujiyama A."/>
            <person name="Inagaki F."/>
            <person name="Takami H."/>
        </authorList>
    </citation>
    <scope>NUCLEOTIDE SEQUENCE</scope>
    <source>
        <strain evidence="4">Expedition CK06-06</strain>
    </source>
</reference>
<feature type="domain" description="NADPH-dependent FMN reductase-like" evidence="3">
    <location>
        <begin position="1"/>
        <end position="143"/>
    </location>
</feature>
<comment type="caution">
    <text evidence="4">The sequence shown here is derived from an EMBL/GenBank/DDBJ whole genome shotgun (WGS) entry which is preliminary data.</text>
</comment>
<dbReference type="PANTHER" id="PTHR43278">
    <property type="entry name" value="NAD(P)H-DEPENDENT FMN-CONTAINING OXIDOREDUCTASE YWQN-RELATED"/>
    <property type="match status" value="1"/>
</dbReference>
<dbReference type="Pfam" id="PF03358">
    <property type="entry name" value="FMN_red"/>
    <property type="match status" value="1"/>
</dbReference>
<dbReference type="InterPro" id="IPR005025">
    <property type="entry name" value="FMN_Rdtase-like_dom"/>
</dbReference>
<dbReference type="Gene3D" id="3.40.50.360">
    <property type="match status" value="1"/>
</dbReference>
<feature type="non-terminal residue" evidence="4">
    <location>
        <position position="262"/>
    </location>
</feature>
<dbReference type="PANTHER" id="PTHR43278:SF2">
    <property type="entry name" value="IRON-SULFUR FLAVOPROTEIN"/>
    <property type="match status" value="1"/>
</dbReference>
<evidence type="ECO:0000313" key="4">
    <source>
        <dbReference type="EMBL" id="GAH29609.1"/>
    </source>
</evidence>
<protein>
    <recommendedName>
        <fullName evidence="3">NADPH-dependent FMN reductase-like domain-containing protein</fullName>
    </recommendedName>
</protein>
<dbReference type="GO" id="GO:0016491">
    <property type="term" value="F:oxidoreductase activity"/>
    <property type="evidence" value="ECO:0007669"/>
    <property type="project" value="InterPro"/>
</dbReference>
<keyword evidence="1" id="KW-0285">Flavoprotein</keyword>
<name>X1FJQ6_9ZZZZ</name>
<keyword evidence="2" id="KW-0288">FMN</keyword>